<accession>D8PQH8</accession>
<feature type="compositionally biased region" description="Pro residues" evidence="1">
    <location>
        <begin position="67"/>
        <end position="78"/>
    </location>
</feature>
<dbReference type="InParanoid" id="D8PQH8"/>
<feature type="region of interest" description="Disordered" evidence="1">
    <location>
        <begin position="23"/>
        <end position="152"/>
    </location>
</feature>
<evidence type="ECO:0000256" key="1">
    <source>
        <dbReference type="SAM" id="MobiDB-lite"/>
    </source>
</evidence>
<organism evidence="3">
    <name type="scientific">Schizophyllum commune (strain H4-8 / FGSC 9210)</name>
    <name type="common">Split gill fungus</name>
    <dbReference type="NCBI Taxonomy" id="578458"/>
    <lineage>
        <taxon>Eukaryota</taxon>
        <taxon>Fungi</taxon>
        <taxon>Dikarya</taxon>
        <taxon>Basidiomycota</taxon>
        <taxon>Agaricomycotina</taxon>
        <taxon>Agaricomycetes</taxon>
        <taxon>Agaricomycetidae</taxon>
        <taxon>Agaricales</taxon>
        <taxon>Schizophyllaceae</taxon>
        <taxon>Schizophyllum</taxon>
    </lineage>
</organism>
<dbReference type="AlphaFoldDB" id="D8PQH8"/>
<dbReference type="Proteomes" id="UP000007431">
    <property type="component" value="Unassembled WGS sequence"/>
</dbReference>
<gene>
    <name evidence="2" type="ORF">SCHCODRAFT_230598</name>
</gene>
<sequence length="508" mass="55426">MVNADEALAIALAREEGADNQEAILASIGPSQAGASSAHPTGPAAAEASDDDLEYASEESVAGLAPSAPPDPYAPTPVEPLRISRPPRSPPNPPVEAPRPAPPRVPEIIITPETPTPPEAASTAQPGAERESTNTRRASTDTLPPYTSRVPSLLLPPAYDALSTLRASLPPSNMHDPSEASSADEVDVQEPPPTPRAAEARDWWREPFPVPSSIRRRRCTCGSRVYHQVVKKRYTGGSLWKRLCRESHARCRTAKPNCTVHCSGCGKAKGLCSIRGCDGSDSRCDMLLCCPQVRALALQSAFDVFDNFESEAFASLDINTLPSFDAIIRHESARDLVLDVLDAVRRLLDINIAQSSDDERARAASRWVVQTSTLFDAAWALFLPFNRFAATDSTLEHVYLEMLSFLRLLRRAELISQVDTPACAVEFSRTAMDMWLADADFASHLPELVPRPERMDTPLDRLLMELGNARGVMSMQASTTTSQPTRRKLKRLLSAIDDLLAEYDMLPA</sequence>
<dbReference type="GeneID" id="9587947"/>
<dbReference type="HOGENOM" id="CLU_536549_0_0_1"/>
<protein>
    <submittedName>
        <fullName evidence="2">Uncharacterized protein</fullName>
    </submittedName>
</protein>
<feature type="compositionally biased region" description="Acidic residues" evidence="1">
    <location>
        <begin position="48"/>
        <end position="57"/>
    </location>
</feature>
<evidence type="ECO:0000313" key="3">
    <source>
        <dbReference type="Proteomes" id="UP000007431"/>
    </source>
</evidence>
<dbReference type="EMBL" id="GL377302">
    <property type="protein sequence ID" value="EFJ01698.1"/>
    <property type="molecule type" value="Genomic_DNA"/>
</dbReference>
<feature type="region of interest" description="Disordered" evidence="1">
    <location>
        <begin position="167"/>
        <end position="201"/>
    </location>
</feature>
<feature type="compositionally biased region" description="Pro residues" evidence="1">
    <location>
        <begin position="87"/>
        <end position="105"/>
    </location>
</feature>
<name>D8PQH8_SCHCM</name>
<keyword evidence="3" id="KW-1185">Reference proteome</keyword>
<dbReference type="OrthoDB" id="10415804at2759"/>
<dbReference type="RefSeq" id="XP_003036600.1">
    <property type="nucleotide sequence ID" value="XM_003036554.1"/>
</dbReference>
<dbReference type="KEGG" id="scm:SCHCO_02498364"/>
<evidence type="ECO:0000313" key="2">
    <source>
        <dbReference type="EMBL" id="EFJ01698.1"/>
    </source>
</evidence>
<feature type="compositionally biased region" description="Polar residues" evidence="1">
    <location>
        <begin position="29"/>
        <end position="39"/>
    </location>
</feature>
<dbReference type="VEuPathDB" id="FungiDB:SCHCODRAFT_02498364"/>
<reference evidence="2 3" key="1">
    <citation type="journal article" date="2010" name="Nat. Biotechnol.">
        <title>Genome sequence of the model mushroom Schizophyllum commune.</title>
        <authorList>
            <person name="Ohm R.A."/>
            <person name="de Jong J.F."/>
            <person name="Lugones L.G."/>
            <person name="Aerts A."/>
            <person name="Kothe E."/>
            <person name="Stajich J.E."/>
            <person name="de Vries R.P."/>
            <person name="Record E."/>
            <person name="Levasseur A."/>
            <person name="Baker S.E."/>
            <person name="Bartholomew K.A."/>
            <person name="Coutinho P.M."/>
            <person name="Erdmann S."/>
            <person name="Fowler T.J."/>
            <person name="Gathman A.C."/>
            <person name="Lombard V."/>
            <person name="Henrissat B."/>
            <person name="Knabe N."/>
            <person name="Kuees U."/>
            <person name="Lilly W.W."/>
            <person name="Lindquist E."/>
            <person name="Lucas S."/>
            <person name="Magnuson J.K."/>
            <person name="Piumi F."/>
            <person name="Raudaskoski M."/>
            <person name="Salamov A."/>
            <person name="Schmutz J."/>
            <person name="Schwarze F.W.M.R."/>
            <person name="vanKuyk P.A."/>
            <person name="Horton J.S."/>
            <person name="Grigoriev I.V."/>
            <person name="Woesten H.A.B."/>
        </authorList>
    </citation>
    <scope>NUCLEOTIDE SEQUENCE [LARGE SCALE GENOMIC DNA]</scope>
    <source>
        <strain evidence="3">H4-8 / FGSC 9210</strain>
    </source>
</reference>
<proteinExistence type="predicted"/>